<dbReference type="AlphaFoldDB" id="A0A811UYS3"/>
<gene>
    <name evidence="1" type="ORF">CCAP1982_LOCUS12779</name>
</gene>
<evidence type="ECO:0000313" key="2">
    <source>
        <dbReference type="Proteomes" id="UP000606786"/>
    </source>
</evidence>
<proteinExistence type="predicted"/>
<accession>A0A811UYS3</accession>
<dbReference type="EMBL" id="CAJHJT010000034">
    <property type="protein sequence ID" value="CAD7004369.1"/>
    <property type="molecule type" value="Genomic_DNA"/>
</dbReference>
<organism evidence="1 2">
    <name type="scientific">Ceratitis capitata</name>
    <name type="common">Mediterranean fruit fly</name>
    <name type="synonym">Tephritis capitata</name>
    <dbReference type="NCBI Taxonomy" id="7213"/>
    <lineage>
        <taxon>Eukaryota</taxon>
        <taxon>Metazoa</taxon>
        <taxon>Ecdysozoa</taxon>
        <taxon>Arthropoda</taxon>
        <taxon>Hexapoda</taxon>
        <taxon>Insecta</taxon>
        <taxon>Pterygota</taxon>
        <taxon>Neoptera</taxon>
        <taxon>Endopterygota</taxon>
        <taxon>Diptera</taxon>
        <taxon>Brachycera</taxon>
        <taxon>Muscomorpha</taxon>
        <taxon>Tephritoidea</taxon>
        <taxon>Tephritidae</taxon>
        <taxon>Ceratitis</taxon>
        <taxon>Ceratitis</taxon>
    </lineage>
</organism>
<comment type="caution">
    <text evidence="1">The sequence shown here is derived from an EMBL/GenBank/DDBJ whole genome shotgun (WGS) entry which is preliminary data.</text>
</comment>
<reference evidence="1" key="1">
    <citation type="submission" date="2020-11" db="EMBL/GenBank/DDBJ databases">
        <authorList>
            <person name="Whitehead M."/>
        </authorList>
    </citation>
    <scope>NUCLEOTIDE SEQUENCE</scope>
    <source>
        <strain evidence="1">EGII</strain>
    </source>
</reference>
<protein>
    <submittedName>
        <fullName evidence="1">(Mediterranean fruit fly) hypothetical protein</fullName>
    </submittedName>
</protein>
<keyword evidence="2" id="KW-1185">Reference proteome</keyword>
<dbReference type="Proteomes" id="UP000606786">
    <property type="component" value="Unassembled WGS sequence"/>
</dbReference>
<name>A0A811UYS3_CERCA</name>
<evidence type="ECO:0000313" key="1">
    <source>
        <dbReference type="EMBL" id="CAD7004369.1"/>
    </source>
</evidence>
<sequence length="93" mass="10626">MSSLLPLSSLPLQSVFTFILVGWKRIDDINNASALFHLKFPSTSYDDIDMPVGGYDEQFCKDILWQEDVKSTLYFIERHQEGSEAVETGENHL</sequence>